<dbReference type="Gene3D" id="3.30.70.270">
    <property type="match status" value="1"/>
</dbReference>
<feature type="transmembrane region" description="Helical" evidence="3">
    <location>
        <begin position="152"/>
        <end position="173"/>
    </location>
</feature>
<feature type="transmembrane region" description="Helical" evidence="3">
    <location>
        <begin position="122"/>
        <end position="140"/>
    </location>
</feature>
<keyword evidence="3" id="KW-1133">Transmembrane helix</keyword>
<keyword evidence="6" id="KW-1185">Reference proteome</keyword>
<evidence type="ECO:0000259" key="4">
    <source>
        <dbReference type="PROSITE" id="PS50887"/>
    </source>
</evidence>
<evidence type="ECO:0000256" key="1">
    <source>
        <dbReference type="ARBA" id="ARBA00012528"/>
    </source>
</evidence>
<dbReference type="GO" id="GO:0005886">
    <property type="term" value="C:plasma membrane"/>
    <property type="evidence" value="ECO:0007669"/>
    <property type="project" value="TreeGrafter"/>
</dbReference>
<feature type="transmembrane region" description="Helical" evidence="3">
    <location>
        <begin position="6"/>
        <end position="28"/>
    </location>
</feature>
<dbReference type="CDD" id="cd01949">
    <property type="entry name" value="GGDEF"/>
    <property type="match status" value="1"/>
</dbReference>
<evidence type="ECO:0000256" key="3">
    <source>
        <dbReference type="SAM" id="Phobius"/>
    </source>
</evidence>
<dbReference type="NCBIfam" id="TIGR00254">
    <property type="entry name" value="GGDEF"/>
    <property type="match status" value="1"/>
</dbReference>
<protein>
    <recommendedName>
        <fullName evidence="1">diguanylate cyclase</fullName>
        <ecNumber evidence="1">2.7.7.65</ecNumber>
    </recommendedName>
</protein>
<dbReference type="EMBL" id="RCWN01000002">
    <property type="protein sequence ID" value="RLQ85283.1"/>
    <property type="molecule type" value="Genomic_DNA"/>
</dbReference>
<comment type="catalytic activity">
    <reaction evidence="2">
        <text>2 GTP = 3',3'-c-di-GMP + 2 diphosphate</text>
        <dbReference type="Rhea" id="RHEA:24898"/>
        <dbReference type="ChEBI" id="CHEBI:33019"/>
        <dbReference type="ChEBI" id="CHEBI:37565"/>
        <dbReference type="ChEBI" id="CHEBI:58805"/>
        <dbReference type="EC" id="2.7.7.65"/>
    </reaction>
</comment>
<feature type="transmembrane region" description="Helical" evidence="3">
    <location>
        <begin position="189"/>
        <end position="209"/>
    </location>
</feature>
<dbReference type="SMART" id="SM00267">
    <property type="entry name" value="GGDEF"/>
    <property type="match status" value="1"/>
</dbReference>
<feature type="transmembrane region" description="Helical" evidence="3">
    <location>
        <begin position="65"/>
        <end position="85"/>
    </location>
</feature>
<gene>
    <name evidence="5" type="ORF">D8780_15115</name>
</gene>
<feature type="transmembrane region" description="Helical" evidence="3">
    <location>
        <begin position="40"/>
        <end position="59"/>
    </location>
</feature>
<comment type="caution">
    <text evidence="5">The sequence shown here is derived from an EMBL/GenBank/DDBJ whole genome shotgun (WGS) entry which is preliminary data.</text>
</comment>
<dbReference type="EC" id="2.7.7.65" evidence="1"/>
<dbReference type="InterPro" id="IPR000160">
    <property type="entry name" value="GGDEF_dom"/>
</dbReference>
<sequence>MVIDATTIMLAGGIASLASGFMLILFYFQKRWGAKAACAWGIANASMGAGVVLIAVARAMPDKVWISALAYPFLGISAPLTWMAARLLGQGSLNREWIAVGAITVVTALATATAFAAYAPGLAVHIMASAAFYVMAIAELRKSKVPHLSRRLPLMAMLGLLSLALIIMSLSVVPQPGIEWFRATSGTDLIHFVGPIYAVGSAVVIVLIINERETEFHREAARSDPLTGMANRRALWSGGERLVDEMHMSGSRLAALAFDLDDFKSVNDRFGHPVGDRVIRLFAEVLTTGLRSGDLAARIGGEEFVALLPNTTIRSATEIAERIRSDFHDRGRSVDGLPIQATTSIGLALLQETEGLDGVIAKADLALYKAKRGGKNRVEVVFGADRPDIDDNVYRIA</sequence>
<dbReference type="FunFam" id="3.30.70.270:FF:000001">
    <property type="entry name" value="Diguanylate cyclase domain protein"/>
    <property type="match status" value="1"/>
</dbReference>
<dbReference type="GO" id="GO:0043709">
    <property type="term" value="P:cell adhesion involved in single-species biofilm formation"/>
    <property type="evidence" value="ECO:0007669"/>
    <property type="project" value="TreeGrafter"/>
</dbReference>
<dbReference type="AlphaFoldDB" id="A0A3L7J3X2"/>
<dbReference type="GO" id="GO:0052621">
    <property type="term" value="F:diguanylate cyclase activity"/>
    <property type="evidence" value="ECO:0007669"/>
    <property type="project" value="UniProtKB-EC"/>
</dbReference>
<dbReference type="PANTHER" id="PTHR45138:SF9">
    <property type="entry name" value="DIGUANYLATE CYCLASE DGCM-RELATED"/>
    <property type="match status" value="1"/>
</dbReference>
<feature type="transmembrane region" description="Helical" evidence="3">
    <location>
        <begin position="97"/>
        <end position="116"/>
    </location>
</feature>
<dbReference type="SUPFAM" id="SSF55073">
    <property type="entry name" value="Nucleotide cyclase"/>
    <property type="match status" value="1"/>
</dbReference>
<organism evidence="5 6">
    <name type="scientific">Notoacmeibacter ruber</name>
    <dbReference type="NCBI Taxonomy" id="2670375"/>
    <lineage>
        <taxon>Bacteria</taxon>
        <taxon>Pseudomonadati</taxon>
        <taxon>Pseudomonadota</taxon>
        <taxon>Alphaproteobacteria</taxon>
        <taxon>Hyphomicrobiales</taxon>
        <taxon>Notoacmeibacteraceae</taxon>
        <taxon>Notoacmeibacter</taxon>
    </lineage>
</organism>
<keyword evidence="3" id="KW-0812">Transmembrane</keyword>
<accession>A0A3L7J3X2</accession>
<feature type="domain" description="GGDEF" evidence="4">
    <location>
        <begin position="251"/>
        <end position="383"/>
    </location>
</feature>
<reference evidence="5 6" key="1">
    <citation type="submission" date="2018-10" db="EMBL/GenBank/DDBJ databases">
        <title>Notoacmeibacter sp. M2BS9Y-3-1, whole genome shotgun sequence.</title>
        <authorList>
            <person name="Tuo L."/>
        </authorList>
    </citation>
    <scope>NUCLEOTIDE SEQUENCE [LARGE SCALE GENOMIC DNA]</scope>
    <source>
        <strain evidence="5 6">M2BS9Y-3-1</strain>
    </source>
</reference>
<dbReference type="InterPro" id="IPR043128">
    <property type="entry name" value="Rev_trsase/Diguanyl_cyclase"/>
</dbReference>
<evidence type="ECO:0000313" key="6">
    <source>
        <dbReference type="Proteomes" id="UP000281094"/>
    </source>
</evidence>
<dbReference type="PROSITE" id="PS50887">
    <property type="entry name" value="GGDEF"/>
    <property type="match status" value="1"/>
</dbReference>
<dbReference type="Proteomes" id="UP000281094">
    <property type="component" value="Unassembled WGS sequence"/>
</dbReference>
<proteinExistence type="predicted"/>
<evidence type="ECO:0000313" key="5">
    <source>
        <dbReference type="EMBL" id="RLQ85283.1"/>
    </source>
</evidence>
<dbReference type="Pfam" id="PF00990">
    <property type="entry name" value="GGDEF"/>
    <property type="match status" value="1"/>
</dbReference>
<dbReference type="PANTHER" id="PTHR45138">
    <property type="entry name" value="REGULATORY COMPONENTS OF SENSORY TRANSDUCTION SYSTEM"/>
    <property type="match status" value="1"/>
</dbReference>
<dbReference type="GO" id="GO:1902201">
    <property type="term" value="P:negative regulation of bacterial-type flagellum-dependent cell motility"/>
    <property type="evidence" value="ECO:0007669"/>
    <property type="project" value="TreeGrafter"/>
</dbReference>
<evidence type="ECO:0000256" key="2">
    <source>
        <dbReference type="ARBA" id="ARBA00034247"/>
    </source>
</evidence>
<keyword evidence="3" id="KW-0472">Membrane</keyword>
<name>A0A3L7J3X2_9HYPH</name>
<dbReference type="RefSeq" id="WP_121646700.1">
    <property type="nucleotide sequence ID" value="NZ_RCWN01000002.1"/>
</dbReference>
<dbReference type="InterPro" id="IPR050469">
    <property type="entry name" value="Diguanylate_Cyclase"/>
</dbReference>
<dbReference type="InterPro" id="IPR029787">
    <property type="entry name" value="Nucleotide_cyclase"/>
</dbReference>